<gene>
    <name evidence="3" type="ORF">GGE06_005250</name>
</gene>
<protein>
    <recommendedName>
        <fullName evidence="5">Heavy metal translocating P-type ATPase</fullName>
    </recommendedName>
</protein>
<feature type="transmembrane region" description="Helical" evidence="2">
    <location>
        <begin position="82"/>
        <end position="105"/>
    </location>
</feature>
<organism evidence="3 4">
    <name type="scientific">Streptomyces nymphaeiformis</name>
    <dbReference type="NCBI Taxonomy" id="2663842"/>
    <lineage>
        <taxon>Bacteria</taxon>
        <taxon>Bacillati</taxon>
        <taxon>Actinomycetota</taxon>
        <taxon>Actinomycetes</taxon>
        <taxon>Kitasatosporales</taxon>
        <taxon>Streptomycetaceae</taxon>
        <taxon>Streptomyces</taxon>
    </lineage>
</organism>
<sequence length="315" mass="32277">MNPTAAGSRRITAAITSLRLESVLLSVTAAALAGSGIAWLVGAPGLSDLFWALGTVAAVVPAVVWVLAALRRGQAGVDLIAVLALGGTLAVGEYLAGALIALMLATGRTLEAAARADQDPGHTRTSRLQPGRIVAVSAGQWPCEACTTSTRKTCWSATRRRSSASSERVRRDAPGAYLSDGPVRSTHAEHCLRFCLHLSQPTLLPIVPGGPEHRSHSLVRAGTTPLFATVEVARRKVIGRPTDASISLRVIAVAGREAGSETTSAAAVEPTLMGAAAQTVPSTHSWCSTRGHPGGDPRGGAQGRRGRAGCAGSAG</sequence>
<dbReference type="EMBL" id="JACHJY010000007">
    <property type="protein sequence ID" value="MBB4984304.1"/>
    <property type="molecule type" value="Genomic_DNA"/>
</dbReference>
<feature type="transmembrane region" description="Helical" evidence="2">
    <location>
        <begin position="20"/>
        <end position="43"/>
    </location>
</feature>
<evidence type="ECO:0000256" key="2">
    <source>
        <dbReference type="SAM" id="Phobius"/>
    </source>
</evidence>
<keyword evidence="2" id="KW-0472">Membrane</keyword>
<evidence type="ECO:0000313" key="3">
    <source>
        <dbReference type="EMBL" id="MBB4984304.1"/>
    </source>
</evidence>
<feature type="compositionally biased region" description="Gly residues" evidence="1">
    <location>
        <begin position="292"/>
        <end position="303"/>
    </location>
</feature>
<dbReference type="AlphaFoldDB" id="A0A7W7XD35"/>
<keyword evidence="4" id="KW-1185">Reference proteome</keyword>
<evidence type="ECO:0000313" key="4">
    <source>
        <dbReference type="Proteomes" id="UP000582643"/>
    </source>
</evidence>
<feature type="region of interest" description="Disordered" evidence="1">
    <location>
        <begin position="160"/>
        <end position="180"/>
    </location>
</feature>
<reference evidence="3 4" key="1">
    <citation type="submission" date="2020-08" db="EMBL/GenBank/DDBJ databases">
        <title>Genomic Encyclopedia of Type Strains, Phase III (KMG-III): the genomes of soil and plant-associated and newly described type strains.</title>
        <authorList>
            <person name="Whitman W."/>
        </authorList>
    </citation>
    <scope>NUCLEOTIDE SEQUENCE [LARGE SCALE GENOMIC DNA]</scope>
    <source>
        <strain evidence="3 4">SFB5A</strain>
    </source>
</reference>
<keyword evidence="2" id="KW-0812">Transmembrane</keyword>
<name>A0A7W7XD35_9ACTN</name>
<dbReference type="Proteomes" id="UP000582643">
    <property type="component" value="Unassembled WGS sequence"/>
</dbReference>
<feature type="transmembrane region" description="Helical" evidence="2">
    <location>
        <begin position="49"/>
        <end position="70"/>
    </location>
</feature>
<proteinExistence type="predicted"/>
<keyword evidence="2" id="KW-1133">Transmembrane helix</keyword>
<feature type="region of interest" description="Disordered" evidence="1">
    <location>
        <begin position="283"/>
        <end position="315"/>
    </location>
</feature>
<evidence type="ECO:0000256" key="1">
    <source>
        <dbReference type="SAM" id="MobiDB-lite"/>
    </source>
</evidence>
<comment type="caution">
    <text evidence="3">The sequence shown here is derived from an EMBL/GenBank/DDBJ whole genome shotgun (WGS) entry which is preliminary data.</text>
</comment>
<evidence type="ECO:0008006" key="5">
    <source>
        <dbReference type="Google" id="ProtNLM"/>
    </source>
</evidence>
<accession>A0A7W7XD35</accession>